<keyword evidence="3" id="KW-1185">Reference proteome</keyword>
<comment type="caution">
    <text evidence="2">The sequence shown here is derived from an EMBL/GenBank/DDBJ whole genome shotgun (WGS) entry which is preliminary data.</text>
</comment>
<dbReference type="Pfam" id="PF20283">
    <property type="entry name" value="CTD7"/>
    <property type="match status" value="1"/>
</dbReference>
<name>A0A934M167_9RHOB</name>
<reference evidence="2" key="1">
    <citation type="submission" date="2020-12" db="EMBL/GenBank/DDBJ databases">
        <title>Pontibaca salina gen. nov., sp. nov., isolated from marine sediment.</title>
        <authorList>
            <person name="Bo J."/>
            <person name="Wang S."/>
            <person name="Song X."/>
            <person name="Du Z."/>
        </authorList>
    </citation>
    <scope>NUCLEOTIDE SEQUENCE</scope>
    <source>
        <strain evidence="2">S1109L</strain>
    </source>
</reference>
<accession>A0A934M167</accession>
<feature type="domain" description="ABC-three component systems C-terminal" evidence="1">
    <location>
        <begin position="253"/>
        <end position="372"/>
    </location>
</feature>
<evidence type="ECO:0000259" key="1">
    <source>
        <dbReference type="Pfam" id="PF20283"/>
    </source>
</evidence>
<organism evidence="2 3">
    <name type="scientific">Pontibaca salina</name>
    <dbReference type="NCBI Taxonomy" id="2795731"/>
    <lineage>
        <taxon>Bacteria</taxon>
        <taxon>Pseudomonadati</taxon>
        <taxon>Pseudomonadota</taxon>
        <taxon>Alphaproteobacteria</taxon>
        <taxon>Rhodobacterales</taxon>
        <taxon>Roseobacteraceae</taxon>
        <taxon>Pontibaca</taxon>
    </lineage>
</organism>
<dbReference type="Proteomes" id="UP000613255">
    <property type="component" value="Unassembled WGS sequence"/>
</dbReference>
<dbReference type="InterPro" id="IPR046913">
    <property type="entry name" value="ABC-3C_CTD7"/>
</dbReference>
<gene>
    <name evidence="2" type="ORF">JAO82_12655</name>
</gene>
<evidence type="ECO:0000313" key="2">
    <source>
        <dbReference type="EMBL" id="MBI6630730.1"/>
    </source>
</evidence>
<dbReference type="EMBL" id="JAEIJD010000012">
    <property type="protein sequence ID" value="MBI6630730.1"/>
    <property type="molecule type" value="Genomic_DNA"/>
</dbReference>
<dbReference type="AlphaFoldDB" id="A0A934M167"/>
<protein>
    <recommendedName>
        <fullName evidence="1">ABC-three component systems C-terminal domain-containing protein</fullName>
    </recommendedName>
</protein>
<evidence type="ECO:0000313" key="3">
    <source>
        <dbReference type="Proteomes" id="UP000613255"/>
    </source>
</evidence>
<sequence length="384" mass="42711">MAGYLFQCRLALLRGLQLLKKKPNGRISIEKFDDIAFESDDIVDCLMQAKHHSAPKSLSDSSVDLWKTLRIWIDQLERGFLSASDLRFNLITTAMAQPGSAMELLRPGATEADVREAVSLLKKAATDSTNKSSEVGRSSFLTLSDAEAETLLQRVDVLDRHPNLIDVMDEIEGELVLLSPTHVSTIASYLEGWWLGVVGKCLVTEGSAAVPVQNIIVKASEIGNMFKGDGLPIDDPASLSAKKYSADDEAALFVKQMRAIQLNERAIHRGVQDFFRAAAQRSKWARENLLLDGEASKYDADLRDRFERKYDSEIETVASGDEGSEAKFGRQMCSWASQQEVQFRNVVETWITAGSFHGLADRLELGWHPKYLLLLSTEKEVEDA</sequence>
<proteinExistence type="predicted"/>